<evidence type="ECO:0000256" key="1">
    <source>
        <dbReference type="ARBA" id="ARBA00023122"/>
    </source>
</evidence>
<dbReference type="Gene3D" id="3.10.580.10">
    <property type="entry name" value="CBS-domain"/>
    <property type="match status" value="2"/>
</dbReference>
<dbReference type="Gene3D" id="3.30.2130.10">
    <property type="entry name" value="VC0802-like"/>
    <property type="match status" value="1"/>
</dbReference>
<evidence type="ECO:0000259" key="3">
    <source>
        <dbReference type="PROSITE" id="PS51371"/>
    </source>
</evidence>
<dbReference type="RefSeq" id="WP_069857674.1">
    <property type="nucleotide sequence ID" value="NZ_BDFE01000009.1"/>
</dbReference>
<dbReference type="PROSITE" id="PS51371">
    <property type="entry name" value="CBS"/>
    <property type="match status" value="2"/>
</dbReference>
<feature type="domain" description="CBS" evidence="3">
    <location>
        <begin position="80"/>
        <end position="137"/>
    </location>
</feature>
<dbReference type="PANTHER" id="PTHR43080:SF2">
    <property type="entry name" value="CBS DOMAIN-CONTAINING PROTEIN"/>
    <property type="match status" value="1"/>
</dbReference>
<dbReference type="SUPFAM" id="SSF55021">
    <property type="entry name" value="ACT-like"/>
    <property type="match status" value="1"/>
</dbReference>
<dbReference type="SUPFAM" id="SSF54631">
    <property type="entry name" value="CBS-domain pair"/>
    <property type="match status" value="1"/>
</dbReference>
<accession>A0A194AFT1</accession>
<dbReference type="AlphaFoldDB" id="A0A194AFT1"/>
<keyword evidence="6" id="KW-1185">Reference proteome</keyword>
<dbReference type="Proteomes" id="UP000095200">
    <property type="component" value="Unassembled WGS sequence"/>
</dbReference>
<protein>
    <submittedName>
        <fullName evidence="5">Acetoin utilization protein</fullName>
    </submittedName>
</protein>
<proteinExistence type="predicted"/>
<dbReference type="InterPro" id="IPR051257">
    <property type="entry name" value="Diverse_CBS-Domain"/>
</dbReference>
<feature type="domain" description="CBS" evidence="3">
    <location>
        <begin position="7"/>
        <end position="62"/>
    </location>
</feature>
<dbReference type="InterPro" id="IPR046342">
    <property type="entry name" value="CBS_dom_sf"/>
</dbReference>
<dbReference type="PANTHER" id="PTHR43080">
    <property type="entry name" value="CBS DOMAIN-CONTAINING PROTEIN CBSX3, MITOCHONDRIAL"/>
    <property type="match status" value="1"/>
</dbReference>
<evidence type="ECO:0000259" key="4">
    <source>
        <dbReference type="PROSITE" id="PS51671"/>
    </source>
</evidence>
<dbReference type="Pfam" id="PF01842">
    <property type="entry name" value="ACT"/>
    <property type="match status" value="1"/>
</dbReference>
<sequence>MFVGLKMLKDTPTIGPETLVVEADRIMEENRLWMLMVLTNGKLTGYVTREDVRAALPSPATTLSRHELNYLLDELTVKDVVKGNPPCVSPEMEIERAAQIMHEQNLAGLAVVDANQRFLGYISRSVMLDVLVEEMGLNQSGSRICIEVEDKSGVMASVTRLLADMGVNIIATATFYHATARMLVFRIGVEEPEKVVSALKQEGYRVLGPKDVAREWGCC</sequence>
<dbReference type="STRING" id="1592317.DPF_0891"/>
<dbReference type="SMART" id="SM00116">
    <property type="entry name" value="CBS"/>
    <property type="match status" value="2"/>
</dbReference>
<dbReference type="InterPro" id="IPR000644">
    <property type="entry name" value="CBS_dom"/>
</dbReference>
<dbReference type="InterPro" id="IPR002912">
    <property type="entry name" value="ACT_dom"/>
</dbReference>
<dbReference type="OrthoDB" id="9802114at2"/>
<comment type="caution">
    <text evidence="5">The sequence shown here is derived from an EMBL/GenBank/DDBJ whole genome shotgun (WGS) entry which is preliminary data.</text>
</comment>
<dbReference type="InterPro" id="IPR045865">
    <property type="entry name" value="ACT-like_dom_sf"/>
</dbReference>
<name>A0A194AFT1_9BACT</name>
<evidence type="ECO:0000313" key="5">
    <source>
        <dbReference type="EMBL" id="GAU08188.1"/>
    </source>
</evidence>
<feature type="domain" description="ACT" evidence="4">
    <location>
        <begin position="143"/>
        <end position="214"/>
    </location>
</feature>
<evidence type="ECO:0000256" key="2">
    <source>
        <dbReference type="PROSITE-ProRule" id="PRU00703"/>
    </source>
</evidence>
<evidence type="ECO:0000313" key="6">
    <source>
        <dbReference type="Proteomes" id="UP000095200"/>
    </source>
</evidence>
<dbReference type="EMBL" id="BDFE01000009">
    <property type="protein sequence ID" value="GAU08188.1"/>
    <property type="molecule type" value="Genomic_DNA"/>
</dbReference>
<keyword evidence="1 2" id="KW-0129">CBS domain</keyword>
<gene>
    <name evidence="5" type="ORF">DPF_0891</name>
</gene>
<organism evidence="5 6">
    <name type="scientific">Desulfoplanes formicivorans</name>
    <dbReference type="NCBI Taxonomy" id="1592317"/>
    <lineage>
        <taxon>Bacteria</taxon>
        <taxon>Pseudomonadati</taxon>
        <taxon>Thermodesulfobacteriota</taxon>
        <taxon>Desulfovibrionia</taxon>
        <taxon>Desulfovibrionales</taxon>
        <taxon>Desulfoplanaceae</taxon>
        <taxon>Desulfoplanes</taxon>
    </lineage>
</organism>
<dbReference type="PROSITE" id="PS51671">
    <property type="entry name" value="ACT"/>
    <property type="match status" value="1"/>
</dbReference>
<reference evidence="6" key="1">
    <citation type="submission" date="2016-06" db="EMBL/GenBank/DDBJ databases">
        <title>Draft genome sequence of Desulfoplanes formicivorans strain Pf12B.</title>
        <authorList>
            <person name="Watanabe M."/>
            <person name="Kojima H."/>
            <person name="Fukui M."/>
        </authorList>
    </citation>
    <scope>NUCLEOTIDE SEQUENCE [LARGE SCALE GENOMIC DNA]</scope>
    <source>
        <strain evidence="6">Pf12B</strain>
    </source>
</reference>
<dbReference type="Pfam" id="PF00571">
    <property type="entry name" value="CBS"/>
    <property type="match status" value="2"/>
</dbReference>